<comment type="caution">
    <text evidence="3">The sequence shown here is derived from an EMBL/GenBank/DDBJ whole genome shotgun (WGS) entry which is preliminary data.</text>
</comment>
<feature type="transmembrane region" description="Helical" evidence="2">
    <location>
        <begin position="143"/>
        <end position="162"/>
    </location>
</feature>
<protein>
    <submittedName>
        <fullName evidence="3">Uncharacterized protein</fullName>
    </submittedName>
</protein>
<feature type="coiled-coil region" evidence="1">
    <location>
        <begin position="24"/>
        <end position="51"/>
    </location>
</feature>
<keyword evidence="2" id="KW-0812">Transmembrane</keyword>
<accession>A0ABS0TJN4</accession>
<feature type="transmembrane region" description="Helical" evidence="2">
    <location>
        <begin position="86"/>
        <end position="105"/>
    </location>
</feature>
<keyword evidence="2" id="KW-1133">Transmembrane helix</keyword>
<feature type="transmembrane region" description="Helical" evidence="2">
    <location>
        <begin position="63"/>
        <end position="80"/>
    </location>
</feature>
<evidence type="ECO:0000256" key="2">
    <source>
        <dbReference type="SAM" id="Phobius"/>
    </source>
</evidence>
<dbReference type="EMBL" id="JAEHNY010000015">
    <property type="protein sequence ID" value="MBI6121247.1"/>
    <property type="molecule type" value="Genomic_DNA"/>
</dbReference>
<dbReference type="Proteomes" id="UP000635665">
    <property type="component" value="Unassembled WGS sequence"/>
</dbReference>
<keyword evidence="2" id="KW-0472">Membrane</keyword>
<evidence type="ECO:0000313" key="3">
    <source>
        <dbReference type="EMBL" id="MBI6121247.1"/>
    </source>
</evidence>
<reference evidence="3 4" key="1">
    <citation type="submission" date="2020-12" db="EMBL/GenBank/DDBJ databases">
        <title>Salegentibacter orientalis sp. nov., isolated from costal sediment.</title>
        <authorList>
            <person name="Lian F.-B."/>
        </authorList>
    </citation>
    <scope>NUCLEOTIDE SEQUENCE [LARGE SCALE GENOMIC DNA]</scope>
    <source>
        <strain evidence="3 4">F60176</strain>
    </source>
</reference>
<evidence type="ECO:0000256" key="1">
    <source>
        <dbReference type="SAM" id="Coils"/>
    </source>
</evidence>
<dbReference type="RefSeq" id="WP_198639381.1">
    <property type="nucleotide sequence ID" value="NZ_JAEHNY010000015.1"/>
</dbReference>
<name>A0ABS0TJN4_9FLAO</name>
<gene>
    <name evidence="3" type="ORF">I6U50_14570</name>
</gene>
<keyword evidence="4" id="KW-1185">Reference proteome</keyword>
<keyword evidence="1" id="KW-0175">Coiled coil</keyword>
<evidence type="ECO:0000313" key="4">
    <source>
        <dbReference type="Proteomes" id="UP000635665"/>
    </source>
</evidence>
<organism evidence="3 4">
    <name type="scientific">Salegentibacter maritimus</name>
    <dbReference type="NCBI Taxonomy" id="2794347"/>
    <lineage>
        <taxon>Bacteria</taxon>
        <taxon>Pseudomonadati</taxon>
        <taxon>Bacteroidota</taxon>
        <taxon>Flavobacteriia</taxon>
        <taxon>Flavobacteriales</taxon>
        <taxon>Flavobacteriaceae</taxon>
        <taxon>Salegentibacter</taxon>
    </lineage>
</organism>
<sequence>MESNKETNRKLDKIIELLAKSEVRNQSNEMISDSERLIKKAEKEGDEASIKIQTSFDRIHDKLFAINSILIVLFVGLSKFPINNPIFQLWIFILPILNIFYLVFLEKSQMEIFRHASQRMNWNFSTDVEKYGRMINSQNLKSLLSILTTIGLTVFAAFKIILY</sequence>
<proteinExistence type="predicted"/>